<comment type="caution">
    <text evidence="2">The sequence shown here is derived from an EMBL/GenBank/DDBJ whole genome shotgun (WGS) entry which is preliminary data.</text>
</comment>
<protein>
    <submittedName>
        <fullName evidence="2">Uncharacterized protein</fullName>
    </submittedName>
</protein>
<keyword evidence="3" id="KW-1185">Reference proteome</keyword>
<dbReference type="Proteomes" id="UP001224775">
    <property type="component" value="Unassembled WGS sequence"/>
</dbReference>
<evidence type="ECO:0000313" key="3">
    <source>
        <dbReference type="Proteomes" id="UP001224775"/>
    </source>
</evidence>
<feature type="region of interest" description="Disordered" evidence="1">
    <location>
        <begin position="81"/>
        <end position="143"/>
    </location>
</feature>
<gene>
    <name evidence="2" type="ORF">QTG54_005112</name>
</gene>
<proteinExistence type="predicted"/>
<sequence length="143" mass="16570">MRERTKEKKDKEERLVQKRSALKQRRIDDVKELRTKFGDERVHRFRDFNKDQCGKYLQYKKKGKKDGKMPDDLEERRARCCQWIDRPSPTPSFDEGDVGVGDTPDSEVDNEIGDADEFDDAIDDDAGELFGVKDDEGPSVEAL</sequence>
<evidence type="ECO:0000256" key="1">
    <source>
        <dbReference type="SAM" id="MobiDB-lite"/>
    </source>
</evidence>
<dbReference type="AlphaFoldDB" id="A0AAD8YDN5"/>
<reference evidence="2" key="1">
    <citation type="submission" date="2023-06" db="EMBL/GenBank/DDBJ databases">
        <title>Survivors Of The Sea: Transcriptome response of Skeletonema marinoi to long-term dormancy.</title>
        <authorList>
            <person name="Pinder M.I.M."/>
            <person name="Kourtchenko O."/>
            <person name="Robertson E.K."/>
            <person name="Larsson T."/>
            <person name="Maumus F."/>
            <person name="Osuna-Cruz C.M."/>
            <person name="Vancaester E."/>
            <person name="Stenow R."/>
            <person name="Vandepoele K."/>
            <person name="Ploug H."/>
            <person name="Bruchert V."/>
            <person name="Godhe A."/>
            <person name="Topel M."/>
        </authorList>
    </citation>
    <scope>NUCLEOTIDE SEQUENCE</scope>
    <source>
        <strain evidence="2">R05AC</strain>
    </source>
</reference>
<accession>A0AAD8YDN5</accession>
<feature type="compositionally biased region" description="Acidic residues" evidence="1">
    <location>
        <begin position="104"/>
        <end position="127"/>
    </location>
</feature>
<organism evidence="2 3">
    <name type="scientific">Skeletonema marinoi</name>
    <dbReference type="NCBI Taxonomy" id="267567"/>
    <lineage>
        <taxon>Eukaryota</taxon>
        <taxon>Sar</taxon>
        <taxon>Stramenopiles</taxon>
        <taxon>Ochrophyta</taxon>
        <taxon>Bacillariophyta</taxon>
        <taxon>Coscinodiscophyceae</taxon>
        <taxon>Thalassiosirophycidae</taxon>
        <taxon>Thalassiosirales</taxon>
        <taxon>Skeletonemataceae</taxon>
        <taxon>Skeletonema</taxon>
        <taxon>Skeletonema marinoi-dohrnii complex</taxon>
    </lineage>
</organism>
<dbReference type="EMBL" id="JATAAI010000007">
    <property type="protein sequence ID" value="KAK1744579.1"/>
    <property type="molecule type" value="Genomic_DNA"/>
</dbReference>
<evidence type="ECO:0000313" key="2">
    <source>
        <dbReference type="EMBL" id="KAK1744579.1"/>
    </source>
</evidence>
<name>A0AAD8YDN5_9STRA</name>